<dbReference type="WBParaSite" id="TREG1_10360.1">
    <property type="protein sequence ID" value="TREG1_10360.1"/>
    <property type="gene ID" value="TREG1_10360"/>
</dbReference>
<evidence type="ECO:0000313" key="2">
    <source>
        <dbReference type="Proteomes" id="UP000050795"/>
    </source>
</evidence>
<reference evidence="3 4" key="2">
    <citation type="submission" date="2023-11" db="UniProtKB">
        <authorList>
            <consortium name="WormBaseParasite"/>
        </authorList>
    </citation>
    <scope>IDENTIFICATION</scope>
</reference>
<evidence type="ECO:0000256" key="1">
    <source>
        <dbReference type="SAM" id="MobiDB-lite"/>
    </source>
</evidence>
<proteinExistence type="predicted"/>
<keyword evidence="2" id="KW-1185">Reference proteome</keyword>
<dbReference type="WBParaSite" id="TREG1_46940.1">
    <property type="protein sequence ID" value="TREG1_46940.1"/>
    <property type="gene ID" value="TREG1_46940"/>
</dbReference>
<dbReference type="Proteomes" id="UP000050795">
    <property type="component" value="Unassembled WGS sequence"/>
</dbReference>
<accession>A0AA85JWY4</accession>
<evidence type="ECO:0000313" key="4">
    <source>
        <dbReference type="WBParaSite" id="TREG1_46940.1"/>
    </source>
</evidence>
<organism evidence="2 4">
    <name type="scientific">Trichobilharzia regenti</name>
    <name type="common">Nasal bird schistosome</name>
    <dbReference type="NCBI Taxonomy" id="157069"/>
    <lineage>
        <taxon>Eukaryota</taxon>
        <taxon>Metazoa</taxon>
        <taxon>Spiralia</taxon>
        <taxon>Lophotrochozoa</taxon>
        <taxon>Platyhelminthes</taxon>
        <taxon>Trematoda</taxon>
        <taxon>Digenea</taxon>
        <taxon>Strigeidida</taxon>
        <taxon>Schistosomatoidea</taxon>
        <taxon>Schistosomatidae</taxon>
        <taxon>Trichobilharzia</taxon>
    </lineage>
</organism>
<sequence length="93" mass="9527">MGIISDLHQPDGTSSDSQTLPSTSVNPDSKLSPPYLNTSGVIPSGPAALPSFRLVTALVTSVSDGGPVFISHSGRCWMLGRLSVAVGKLNCSS</sequence>
<feature type="region of interest" description="Disordered" evidence="1">
    <location>
        <begin position="1"/>
        <end position="37"/>
    </location>
</feature>
<dbReference type="AlphaFoldDB" id="A0AA85JWY4"/>
<evidence type="ECO:0000313" key="3">
    <source>
        <dbReference type="WBParaSite" id="TREG1_10360.1"/>
    </source>
</evidence>
<reference evidence="2" key="1">
    <citation type="submission" date="2022-06" db="EMBL/GenBank/DDBJ databases">
        <authorList>
            <person name="Berger JAMES D."/>
            <person name="Berger JAMES D."/>
        </authorList>
    </citation>
    <scope>NUCLEOTIDE SEQUENCE [LARGE SCALE GENOMIC DNA]</scope>
</reference>
<protein>
    <submittedName>
        <fullName evidence="3 4">Uncharacterized protein</fullName>
    </submittedName>
</protein>
<name>A0AA85JWY4_TRIRE</name>
<feature type="compositionally biased region" description="Polar residues" evidence="1">
    <location>
        <begin position="11"/>
        <end position="37"/>
    </location>
</feature>